<keyword evidence="1" id="KW-0862">Zinc</keyword>
<evidence type="ECO:0000313" key="4">
    <source>
        <dbReference type="EMBL" id="KAJ4256741.1"/>
    </source>
</evidence>
<evidence type="ECO:0000256" key="1">
    <source>
        <dbReference type="PROSITE-ProRule" id="PRU00047"/>
    </source>
</evidence>
<dbReference type="SUPFAM" id="SSF57756">
    <property type="entry name" value="Retrovirus zinc finger-like domains"/>
    <property type="match status" value="1"/>
</dbReference>
<gene>
    <name evidence="4" type="ORF">NW762_008837</name>
</gene>
<dbReference type="GO" id="GO:0003676">
    <property type="term" value="F:nucleic acid binding"/>
    <property type="evidence" value="ECO:0007669"/>
    <property type="project" value="InterPro"/>
</dbReference>
<keyword evidence="5" id="KW-1185">Reference proteome</keyword>
<organism evidence="4 5">
    <name type="scientific">Fusarium torreyae</name>
    <dbReference type="NCBI Taxonomy" id="1237075"/>
    <lineage>
        <taxon>Eukaryota</taxon>
        <taxon>Fungi</taxon>
        <taxon>Dikarya</taxon>
        <taxon>Ascomycota</taxon>
        <taxon>Pezizomycotina</taxon>
        <taxon>Sordariomycetes</taxon>
        <taxon>Hypocreomycetidae</taxon>
        <taxon>Hypocreales</taxon>
        <taxon>Nectriaceae</taxon>
        <taxon>Fusarium</taxon>
    </lineage>
</organism>
<sequence length="226" mass="26065">MIVWEEDHDTRGLGYRTHQSPHNREDEHDAVLDTPFSLPGGGQPRDGLPGRRRPPLLAMSLQDQREYLDLADARRHPVRCANCRRENHTVAQCMIPLSDGFVHGCVFCNDKGHTSKECPSYPRDLKKKLEVFVHGRANMPPLYGIVWPQILINYILRNRDAEIEEGFPWTVDFGRRIVLYPRLCIDAVDAMDRDLACLRPVDPRTRSLEEAQKSFNTELERMGELH</sequence>
<dbReference type="OrthoDB" id="5105088at2759"/>
<accession>A0A9W8VEU4</accession>
<keyword evidence="1" id="KW-0863">Zinc-finger</keyword>
<dbReference type="GO" id="GO:0008270">
    <property type="term" value="F:zinc ion binding"/>
    <property type="evidence" value="ECO:0007669"/>
    <property type="project" value="UniProtKB-KW"/>
</dbReference>
<dbReference type="AlphaFoldDB" id="A0A9W8VEU4"/>
<feature type="domain" description="CCHC-type" evidence="3">
    <location>
        <begin position="105"/>
        <end position="120"/>
    </location>
</feature>
<proteinExistence type="predicted"/>
<dbReference type="InterPro" id="IPR036875">
    <property type="entry name" value="Znf_CCHC_sf"/>
</dbReference>
<comment type="caution">
    <text evidence="4">The sequence shown here is derived from an EMBL/GenBank/DDBJ whole genome shotgun (WGS) entry which is preliminary data.</text>
</comment>
<dbReference type="EMBL" id="JAOQAZ010000018">
    <property type="protein sequence ID" value="KAJ4256741.1"/>
    <property type="molecule type" value="Genomic_DNA"/>
</dbReference>
<evidence type="ECO:0000259" key="3">
    <source>
        <dbReference type="PROSITE" id="PS50158"/>
    </source>
</evidence>
<feature type="region of interest" description="Disordered" evidence="2">
    <location>
        <begin position="34"/>
        <end position="53"/>
    </location>
</feature>
<dbReference type="InterPro" id="IPR001878">
    <property type="entry name" value="Znf_CCHC"/>
</dbReference>
<dbReference type="Proteomes" id="UP001152049">
    <property type="component" value="Unassembled WGS sequence"/>
</dbReference>
<name>A0A9W8VEU4_9HYPO</name>
<keyword evidence="1" id="KW-0479">Metal-binding</keyword>
<evidence type="ECO:0000313" key="5">
    <source>
        <dbReference type="Proteomes" id="UP001152049"/>
    </source>
</evidence>
<dbReference type="SMART" id="SM00343">
    <property type="entry name" value="ZnF_C2HC"/>
    <property type="match status" value="2"/>
</dbReference>
<evidence type="ECO:0000256" key="2">
    <source>
        <dbReference type="SAM" id="MobiDB-lite"/>
    </source>
</evidence>
<feature type="region of interest" description="Disordered" evidence="2">
    <location>
        <begin position="1"/>
        <end position="28"/>
    </location>
</feature>
<dbReference type="PROSITE" id="PS50158">
    <property type="entry name" value="ZF_CCHC"/>
    <property type="match status" value="1"/>
</dbReference>
<dbReference type="Gene3D" id="4.10.60.10">
    <property type="entry name" value="Zinc finger, CCHC-type"/>
    <property type="match status" value="1"/>
</dbReference>
<protein>
    <recommendedName>
        <fullName evidence="3">CCHC-type domain-containing protein</fullName>
    </recommendedName>
</protein>
<reference evidence="4" key="1">
    <citation type="submission" date="2022-09" db="EMBL/GenBank/DDBJ databases">
        <title>Fusarium specimens isolated from Avocado Roots.</title>
        <authorList>
            <person name="Stajich J."/>
            <person name="Roper C."/>
            <person name="Heimlech-Rivalta G."/>
        </authorList>
    </citation>
    <scope>NUCLEOTIDE SEQUENCE</scope>
    <source>
        <strain evidence="4">CF00136</strain>
    </source>
</reference>